<protein>
    <submittedName>
        <fullName evidence="3">Uncharacterized protein</fullName>
    </submittedName>
</protein>
<feature type="compositionally biased region" description="Low complexity" evidence="1">
    <location>
        <begin position="482"/>
        <end position="493"/>
    </location>
</feature>
<accession>A0A4Z1E6M9</accession>
<feature type="compositionally biased region" description="Low complexity" evidence="1">
    <location>
        <begin position="334"/>
        <end position="345"/>
    </location>
</feature>
<evidence type="ECO:0000256" key="1">
    <source>
        <dbReference type="SAM" id="MobiDB-lite"/>
    </source>
</evidence>
<feature type="region of interest" description="Disordered" evidence="1">
    <location>
        <begin position="235"/>
        <end position="545"/>
    </location>
</feature>
<sequence length="545" mass="59333">MGWFGNQDLSAKFGIVLGGAIFIVLSAGLIKVWLNKRKLARNIKIEELEKANSTQERLNVEELGEGDLFGVRAIERGFFGGVSQSRSNSPAQSMFGPPSTTAVDLTETSRALEAIRGPSAASSSQISLSSHSSEVSAPKSIKHKPSPLRLQPSEAEIRRSALPNVGGSYIPPSPIKEVRPQLNSVEVQFGRPSVSESPPSRSRSEEEVSQLHYQGEVPRNLMFLAGQHSSVRSQAGSIYGSAESSPQNQAKIPKLPTAPAPTHVFGSPPRFSGRSRSTSPEEDSSSSDRSSTSSTSSPELPVPAIPSPYKTYYQPTTHLEQEPRQPNTKPRSYQPTQPSEPESQPDFYTHYREPSVANSILTTRTSILEDPSLSRSGSVNPVRGRPAYKSNSRTPSAAYTHGQISRTHDSLRMSRKASLQTQERRISRDRDQMHYDPTLSSGSAVRNRSGSVQGRAVDFDRPRESPFSNANAIVGSEHGRQESYSSVSTASSRESSREGRGRSGSVGDEEWRGRGRGRSTVGETIVEVLTPMTSRGQRFDASDLV</sequence>
<feature type="transmembrane region" description="Helical" evidence="2">
    <location>
        <begin position="13"/>
        <end position="34"/>
    </location>
</feature>
<dbReference type="EMBL" id="PQXH01000251">
    <property type="protein sequence ID" value="TGO07725.1"/>
    <property type="molecule type" value="Genomic_DNA"/>
</dbReference>
<keyword evidence="2" id="KW-0472">Membrane</keyword>
<feature type="region of interest" description="Disordered" evidence="1">
    <location>
        <begin position="115"/>
        <end position="155"/>
    </location>
</feature>
<keyword evidence="4" id="KW-1185">Reference proteome</keyword>
<feature type="compositionally biased region" description="Polar residues" evidence="1">
    <location>
        <begin position="313"/>
        <end position="333"/>
    </location>
</feature>
<feature type="compositionally biased region" description="Low complexity" evidence="1">
    <location>
        <begin position="287"/>
        <end position="299"/>
    </location>
</feature>
<feature type="compositionally biased region" description="Low complexity" evidence="1">
    <location>
        <begin position="191"/>
        <end position="201"/>
    </location>
</feature>
<feature type="compositionally biased region" description="Basic and acidic residues" evidence="1">
    <location>
        <begin position="422"/>
        <end position="434"/>
    </location>
</feature>
<feature type="compositionally biased region" description="Low complexity" evidence="1">
    <location>
        <begin position="119"/>
        <end position="137"/>
    </location>
</feature>
<organism evidence="3 4">
    <name type="scientific">Botrytis tulipae</name>
    <dbReference type="NCBI Taxonomy" id="87230"/>
    <lineage>
        <taxon>Eukaryota</taxon>
        <taxon>Fungi</taxon>
        <taxon>Dikarya</taxon>
        <taxon>Ascomycota</taxon>
        <taxon>Pezizomycotina</taxon>
        <taxon>Leotiomycetes</taxon>
        <taxon>Helotiales</taxon>
        <taxon>Sclerotiniaceae</taxon>
        <taxon>Botrytis</taxon>
    </lineage>
</organism>
<feature type="compositionally biased region" description="Polar residues" evidence="1">
    <location>
        <begin position="438"/>
        <end position="452"/>
    </location>
</feature>
<feature type="compositionally biased region" description="Polar residues" evidence="1">
    <location>
        <begin position="235"/>
        <end position="250"/>
    </location>
</feature>
<dbReference type="OrthoDB" id="5361354at2759"/>
<keyword evidence="2" id="KW-0812">Transmembrane</keyword>
<dbReference type="AlphaFoldDB" id="A0A4Z1E6M9"/>
<feature type="region of interest" description="Disordered" evidence="1">
    <location>
        <begin position="189"/>
        <end position="212"/>
    </location>
</feature>
<keyword evidence="2" id="KW-1133">Transmembrane helix</keyword>
<dbReference type="Proteomes" id="UP000297777">
    <property type="component" value="Unassembled WGS sequence"/>
</dbReference>
<name>A0A4Z1E6M9_9HELO</name>
<feature type="compositionally biased region" description="Polar residues" evidence="1">
    <location>
        <begin position="389"/>
        <end position="405"/>
    </location>
</feature>
<evidence type="ECO:0000256" key="2">
    <source>
        <dbReference type="SAM" id="Phobius"/>
    </source>
</evidence>
<reference evidence="3 4" key="1">
    <citation type="submission" date="2017-12" db="EMBL/GenBank/DDBJ databases">
        <title>Comparative genomics of Botrytis spp.</title>
        <authorList>
            <person name="Valero-Jimenez C.A."/>
            <person name="Tapia P."/>
            <person name="Veloso J."/>
            <person name="Silva-Moreno E."/>
            <person name="Staats M."/>
            <person name="Valdes J.H."/>
            <person name="Van Kan J.A.L."/>
        </authorList>
    </citation>
    <scope>NUCLEOTIDE SEQUENCE [LARGE SCALE GENOMIC DNA]</scope>
    <source>
        <strain evidence="3 4">Bt9001</strain>
    </source>
</reference>
<comment type="caution">
    <text evidence="3">The sequence shown here is derived from an EMBL/GenBank/DDBJ whole genome shotgun (WGS) entry which is preliminary data.</text>
</comment>
<dbReference type="PANTHER" id="PTHR40623:SF1">
    <property type="match status" value="1"/>
</dbReference>
<dbReference type="PANTHER" id="PTHR40623">
    <property type="entry name" value="INTEGRAL MEMBRANE PROTEIN"/>
    <property type="match status" value="1"/>
</dbReference>
<evidence type="ECO:0000313" key="3">
    <source>
        <dbReference type="EMBL" id="TGO07725.1"/>
    </source>
</evidence>
<evidence type="ECO:0000313" key="4">
    <source>
        <dbReference type="Proteomes" id="UP000297777"/>
    </source>
</evidence>
<feature type="compositionally biased region" description="Polar residues" evidence="1">
    <location>
        <begin position="356"/>
        <end position="366"/>
    </location>
</feature>
<proteinExistence type="predicted"/>
<gene>
    <name evidence="3" type="ORF">BTUL_0251g00070</name>
</gene>
<feature type="compositionally biased region" description="Low complexity" evidence="1">
    <location>
        <begin position="265"/>
        <end position="278"/>
    </location>
</feature>